<evidence type="ECO:0000313" key="1">
    <source>
        <dbReference type="EMBL" id="OPJ87880.1"/>
    </source>
</evidence>
<reference evidence="1 2" key="1">
    <citation type="submission" date="2016-02" db="EMBL/GenBank/DDBJ databases">
        <title>Band-tailed pigeon sequencing and assembly.</title>
        <authorList>
            <person name="Soares A.E."/>
            <person name="Novak B.J."/>
            <person name="Rice E.S."/>
            <person name="O'Connell B."/>
            <person name="Chang D."/>
            <person name="Weber S."/>
            <person name="Shapiro B."/>
        </authorList>
    </citation>
    <scope>NUCLEOTIDE SEQUENCE [LARGE SCALE GENOMIC DNA]</scope>
    <source>
        <strain evidence="1">BTP2013</strain>
        <tissue evidence="1">Blood</tissue>
    </source>
</reference>
<keyword evidence="2" id="KW-1185">Reference proteome</keyword>
<evidence type="ECO:0000313" key="2">
    <source>
        <dbReference type="Proteomes" id="UP000190648"/>
    </source>
</evidence>
<organism evidence="1 2">
    <name type="scientific">Patagioenas fasciata monilis</name>
    <dbReference type="NCBI Taxonomy" id="372326"/>
    <lineage>
        <taxon>Eukaryota</taxon>
        <taxon>Metazoa</taxon>
        <taxon>Chordata</taxon>
        <taxon>Craniata</taxon>
        <taxon>Vertebrata</taxon>
        <taxon>Euteleostomi</taxon>
        <taxon>Archelosauria</taxon>
        <taxon>Archosauria</taxon>
        <taxon>Dinosauria</taxon>
        <taxon>Saurischia</taxon>
        <taxon>Theropoda</taxon>
        <taxon>Coelurosauria</taxon>
        <taxon>Aves</taxon>
        <taxon>Neognathae</taxon>
        <taxon>Neoaves</taxon>
        <taxon>Columbimorphae</taxon>
        <taxon>Columbiformes</taxon>
        <taxon>Columbidae</taxon>
        <taxon>Patagioenas</taxon>
    </lineage>
</organism>
<dbReference type="Proteomes" id="UP000190648">
    <property type="component" value="Unassembled WGS sequence"/>
</dbReference>
<dbReference type="AlphaFoldDB" id="A0A1V4KTZ1"/>
<dbReference type="EMBL" id="LSYS01001584">
    <property type="protein sequence ID" value="OPJ87880.1"/>
    <property type="molecule type" value="Genomic_DNA"/>
</dbReference>
<accession>A0A1V4KTZ1</accession>
<proteinExistence type="predicted"/>
<name>A0A1V4KTZ1_PATFA</name>
<protein>
    <submittedName>
        <fullName evidence="1">Uncharacterized protein</fullName>
    </submittedName>
</protein>
<comment type="caution">
    <text evidence="1">The sequence shown here is derived from an EMBL/GenBank/DDBJ whole genome shotgun (WGS) entry which is preliminary data.</text>
</comment>
<sequence>MHSKWFYPFGVRRKLQPFPRADEECAGGAGDARPQLSGRDVHLLDVRAGMERSPGCEAESGGATALCEQQTWYKRLTRYAKIHKKGKRTE</sequence>
<gene>
    <name evidence="1" type="ORF">AV530_007955</name>
</gene>